<evidence type="ECO:0000256" key="1">
    <source>
        <dbReference type="SAM" id="MobiDB-lite"/>
    </source>
</evidence>
<evidence type="ECO:0000313" key="3">
    <source>
        <dbReference type="Proteomes" id="UP000799766"/>
    </source>
</evidence>
<feature type="compositionally biased region" description="Basic and acidic residues" evidence="1">
    <location>
        <begin position="330"/>
        <end position="339"/>
    </location>
</feature>
<feature type="compositionally biased region" description="Low complexity" evidence="1">
    <location>
        <begin position="312"/>
        <end position="323"/>
    </location>
</feature>
<evidence type="ECO:0000313" key="2">
    <source>
        <dbReference type="EMBL" id="KAF2454462.1"/>
    </source>
</evidence>
<name>A0A6A6NSR1_9PEZI</name>
<organism evidence="2 3">
    <name type="scientific">Lineolata rhizophorae</name>
    <dbReference type="NCBI Taxonomy" id="578093"/>
    <lineage>
        <taxon>Eukaryota</taxon>
        <taxon>Fungi</taxon>
        <taxon>Dikarya</taxon>
        <taxon>Ascomycota</taxon>
        <taxon>Pezizomycotina</taxon>
        <taxon>Dothideomycetes</taxon>
        <taxon>Dothideomycetes incertae sedis</taxon>
        <taxon>Lineolatales</taxon>
        <taxon>Lineolataceae</taxon>
        <taxon>Lineolata</taxon>
    </lineage>
</organism>
<sequence length="435" mass="46144">MCRPLPHRWMVGLVRGPPIVKGEWFVWEKLGVFLYASPSPDNSRGWLSVVAALLAIPRYRRPSLAKPAEPVARLAAYMEIDGGSRRGPSLDLAAWERPVPSSGAGRLAGSGSPVTTTSVSPVYVVRRPEPSSSPARIRCLLQAMPDTTQVTTTAVAFCTRPHNHALFPSFAGTMPPSPEVPITAERAPLTVRLGRFDGRGGGLNGGKLAGHGEPAGRPDAQPVPFGGVAPLLACHAGLPTCPGCLLPGYHGGARRARVRAPFSTLHPASKATASDGALPRIASEEERRARLGYGQHLFDRRARGIATRRRTPGGLAPSSAAGGAVPGRRRAGEPSERRAAAGLRLREGARGLGLRSRDGDLPADETIGQIGEMRYVARDRTNSEAFKTTLQHAHAYARAADNGSGPRPRPPSSLQRGLIYLFVSSHPLGRSGLRA</sequence>
<proteinExistence type="predicted"/>
<reference evidence="2" key="1">
    <citation type="journal article" date="2020" name="Stud. Mycol.">
        <title>101 Dothideomycetes genomes: a test case for predicting lifestyles and emergence of pathogens.</title>
        <authorList>
            <person name="Haridas S."/>
            <person name="Albert R."/>
            <person name="Binder M."/>
            <person name="Bloem J."/>
            <person name="Labutti K."/>
            <person name="Salamov A."/>
            <person name="Andreopoulos B."/>
            <person name="Baker S."/>
            <person name="Barry K."/>
            <person name="Bills G."/>
            <person name="Bluhm B."/>
            <person name="Cannon C."/>
            <person name="Castanera R."/>
            <person name="Culley D."/>
            <person name="Daum C."/>
            <person name="Ezra D."/>
            <person name="Gonzalez J."/>
            <person name="Henrissat B."/>
            <person name="Kuo A."/>
            <person name="Liang C."/>
            <person name="Lipzen A."/>
            <person name="Lutzoni F."/>
            <person name="Magnuson J."/>
            <person name="Mondo S."/>
            <person name="Nolan M."/>
            <person name="Ohm R."/>
            <person name="Pangilinan J."/>
            <person name="Park H.-J."/>
            <person name="Ramirez L."/>
            <person name="Alfaro M."/>
            <person name="Sun H."/>
            <person name="Tritt A."/>
            <person name="Yoshinaga Y."/>
            <person name="Zwiers L.-H."/>
            <person name="Turgeon B."/>
            <person name="Goodwin S."/>
            <person name="Spatafora J."/>
            <person name="Crous P."/>
            <person name="Grigoriev I."/>
        </authorList>
    </citation>
    <scope>NUCLEOTIDE SEQUENCE</scope>
    <source>
        <strain evidence="2">ATCC 16933</strain>
    </source>
</reference>
<dbReference type="EMBL" id="MU001691">
    <property type="protein sequence ID" value="KAF2454462.1"/>
    <property type="molecule type" value="Genomic_DNA"/>
</dbReference>
<accession>A0A6A6NSR1</accession>
<protein>
    <submittedName>
        <fullName evidence="2">Uncharacterized protein</fullName>
    </submittedName>
</protein>
<dbReference type="Proteomes" id="UP000799766">
    <property type="component" value="Unassembled WGS sequence"/>
</dbReference>
<dbReference type="AlphaFoldDB" id="A0A6A6NSR1"/>
<gene>
    <name evidence="2" type="ORF">BDY21DRAFT_366229</name>
</gene>
<feature type="region of interest" description="Disordered" evidence="1">
    <location>
        <begin position="309"/>
        <end position="339"/>
    </location>
</feature>
<keyword evidence="3" id="KW-1185">Reference proteome</keyword>